<dbReference type="AlphaFoldDB" id="A0A195BHY6"/>
<evidence type="ECO:0000313" key="1">
    <source>
        <dbReference type="EMBL" id="KYM83845.1"/>
    </source>
</evidence>
<name>A0A195BHY6_9HYME</name>
<gene>
    <name evidence="1" type="ORF">ALC53_05705</name>
</gene>
<protein>
    <submittedName>
        <fullName evidence="1">Uncharacterized protein</fullName>
    </submittedName>
</protein>
<organism evidence="1 2">
    <name type="scientific">Atta colombica</name>
    <dbReference type="NCBI Taxonomy" id="520822"/>
    <lineage>
        <taxon>Eukaryota</taxon>
        <taxon>Metazoa</taxon>
        <taxon>Ecdysozoa</taxon>
        <taxon>Arthropoda</taxon>
        <taxon>Hexapoda</taxon>
        <taxon>Insecta</taxon>
        <taxon>Pterygota</taxon>
        <taxon>Neoptera</taxon>
        <taxon>Endopterygota</taxon>
        <taxon>Hymenoptera</taxon>
        <taxon>Apocrita</taxon>
        <taxon>Aculeata</taxon>
        <taxon>Formicoidea</taxon>
        <taxon>Formicidae</taxon>
        <taxon>Myrmicinae</taxon>
        <taxon>Atta</taxon>
    </lineage>
</organism>
<sequence>MYTYVLYFYINIYEVQEHSVQRNTKAKKHATSNVGSLKLIKPSSVIRLSCMSVASEDCGCVFTKIIRSRRSIILCEIESVLNCDLHCNAISLSLASYYWIQGLMLLQIRLLCEDFTLNCTPWILTRTHHFIADANEISTTDDSKRYRTFTTMFEGTYIYDQDI</sequence>
<proteinExistence type="predicted"/>
<reference evidence="1 2" key="1">
    <citation type="submission" date="2015-09" db="EMBL/GenBank/DDBJ databases">
        <title>Atta colombica WGS genome.</title>
        <authorList>
            <person name="Nygaard S."/>
            <person name="Hu H."/>
            <person name="Boomsma J."/>
            <person name="Zhang G."/>
        </authorList>
    </citation>
    <scope>NUCLEOTIDE SEQUENCE [LARGE SCALE GENOMIC DNA]</scope>
    <source>
        <strain evidence="1">Treedump-2</strain>
        <tissue evidence="1">Whole body</tissue>
    </source>
</reference>
<dbReference type="EMBL" id="KQ976476">
    <property type="protein sequence ID" value="KYM83845.1"/>
    <property type="molecule type" value="Genomic_DNA"/>
</dbReference>
<accession>A0A195BHY6</accession>
<dbReference type="Proteomes" id="UP000078540">
    <property type="component" value="Unassembled WGS sequence"/>
</dbReference>
<keyword evidence="2" id="KW-1185">Reference proteome</keyword>
<evidence type="ECO:0000313" key="2">
    <source>
        <dbReference type="Proteomes" id="UP000078540"/>
    </source>
</evidence>